<accession>A0A8D9FRX0</accession>
<name>A0A8D9FRX0_9VIRU</name>
<evidence type="ECO:0000313" key="1">
    <source>
        <dbReference type="EMBL" id="CAG7579930.1"/>
    </source>
</evidence>
<proteinExistence type="predicted"/>
<sequence>MMNKYKSNKLYHSHKISTYHGGKREYYEFEDSYISKGDRYLYSDHGEKFEIVDVKEIDVGGYVRRRSLVKLREGELEIDKLYFIKVSKEDFRILKIEAREKRLNKLLK</sequence>
<reference evidence="1" key="1">
    <citation type="submission" date="2021-06" db="EMBL/GenBank/DDBJ databases">
        <authorList>
            <person name="Gannon L."/>
            <person name="Redgwell R T."/>
            <person name="Michniewski S."/>
            <person name="Harrison D C."/>
            <person name="Millard A."/>
        </authorList>
    </citation>
    <scope>NUCLEOTIDE SEQUENCE</scope>
</reference>
<organism evidence="1">
    <name type="scientific">uncultured marine phage</name>
    <dbReference type="NCBI Taxonomy" id="707152"/>
    <lineage>
        <taxon>Viruses</taxon>
        <taxon>environmental samples</taxon>
    </lineage>
</organism>
<gene>
    <name evidence="1" type="ORF">SLAVMIC_00165</name>
</gene>
<dbReference type="EMBL" id="OU342829">
    <property type="protein sequence ID" value="CAG7579930.1"/>
    <property type="molecule type" value="Genomic_DNA"/>
</dbReference>
<protein>
    <submittedName>
        <fullName evidence="1">Uncharacterized protein</fullName>
    </submittedName>
</protein>